<dbReference type="PANTHER" id="PTHR23417:SF14">
    <property type="entry name" value="PENTACOTRIPEPTIDE-REPEAT REGION OF PRORP DOMAIN-CONTAINING PROTEIN"/>
    <property type="match status" value="1"/>
</dbReference>
<feature type="binding site" evidence="7">
    <location>
        <position position="107"/>
    </location>
    <ligand>
        <name>S-adenosyl-L-methionine</name>
        <dbReference type="ChEBI" id="CHEBI:59789"/>
    </ligand>
</feature>
<dbReference type="EMBL" id="LR214939">
    <property type="protein sequence ID" value="VEU56666.1"/>
    <property type="molecule type" value="Genomic_DNA"/>
</dbReference>
<comment type="similarity">
    <text evidence="7">Belongs to the class I-like SAM-binding methyltransferase superfamily. TrmB family.</text>
</comment>
<feature type="binding site" evidence="7">
    <location>
        <position position="111"/>
    </location>
    <ligand>
        <name>substrate</name>
    </ligand>
</feature>
<dbReference type="Gene3D" id="3.40.50.150">
    <property type="entry name" value="Vaccinia Virus protein VP39"/>
    <property type="match status" value="1"/>
</dbReference>
<dbReference type="RefSeq" id="WP_024543923.1">
    <property type="nucleotide sequence ID" value="NZ_BPLV01000001.1"/>
</dbReference>
<evidence type="ECO:0000256" key="2">
    <source>
        <dbReference type="ARBA" id="ARBA00003015"/>
    </source>
</evidence>
<geneLocation type="plasmid" evidence="8">
    <name>2</name>
</geneLocation>
<keyword evidence="6 7" id="KW-0819">tRNA processing</keyword>
<keyword evidence="8" id="KW-0614">Plasmid</keyword>
<dbReference type="GO" id="GO:0043527">
    <property type="term" value="C:tRNA methyltransferase complex"/>
    <property type="evidence" value="ECO:0007669"/>
    <property type="project" value="TreeGrafter"/>
</dbReference>
<dbReference type="GO" id="GO:0008176">
    <property type="term" value="F:tRNA (guanine(46)-N7)-methyltransferase activity"/>
    <property type="evidence" value="ECO:0007669"/>
    <property type="project" value="UniProtKB-UniRule"/>
</dbReference>
<evidence type="ECO:0000256" key="3">
    <source>
        <dbReference type="ARBA" id="ARBA00022603"/>
    </source>
</evidence>
<name>A0A448ZZK6_METSV</name>
<feature type="binding site" evidence="7">
    <location>
        <begin position="182"/>
        <end position="185"/>
    </location>
    <ligand>
        <name>substrate</name>
    </ligand>
</feature>
<dbReference type="InterPro" id="IPR055361">
    <property type="entry name" value="tRNA_methyltr_TrmB_bact"/>
</dbReference>
<accession>A0A448ZZK6</accession>
<dbReference type="NCBIfam" id="TIGR00091">
    <property type="entry name" value="tRNA (guanosine(46)-N7)-methyltransferase TrmB"/>
    <property type="match status" value="1"/>
</dbReference>
<dbReference type="SUPFAM" id="SSF53335">
    <property type="entry name" value="S-adenosyl-L-methionine-dependent methyltransferases"/>
    <property type="match status" value="1"/>
</dbReference>
<sequence length="204" mass="24284">MRLRHNKNALQLINDSNYSIKNFPFHIEKNTTLEIGMGKGKMLSEMALDNPKMQFIGLEKYATPALFALKKIENLKLNNMRILIGNANKILEYFDNKFDTIWLTFSDPWPKKRHFKRRLVYRDFLKLYKSILSENGKIFFKSDNDNLYQFALEELLAVNANIIYHTNDLHNKCEYDFKNYLTDYEIKFNLAGKNINFIVFNFKK</sequence>
<comment type="catalytic activity">
    <reaction evidence="1 7">
        <text>guanosine(46) in tRNA + S-adenosyl-L-methionine = N(7)-methylguanosine(46) in tRNA + S-adenosyl-L-homocysteine</text>
        <dbReference type="Rhea" id="RHEA:42708"/>
        <dbReference type="Rhea" id="RHEA-COMP:10188"/>
        <dbReference type="Rhea" id="RHEA-COMP:10189"/>
        <dbReference type="ChEBI" id="CHEBI:57856"/>
        <dbReference type="ChEBI" id="CHEBI:59789"/>
        <dbReference type="ChEBI" id="CHEBI:74269"/>
        <dbReference type="ChEBI" id="CHEBI:74480"/>
        <dbReference type="EC" id="2.1.1.33"/>
    </reaction>
</comment>
<evidence type="ECO:0000256" key="5">
    <source>
        <dbReference type="ARBA" id="ARBA00022691"/>
    </source>
</evidence>
<dbReference type="UniPathway" id="UPA00989"/>
<dbReference type="HAMAP" id="MF_01057">
    <property type="entry name" value="tRNA_methyltr_TrmB"/>
    <property type="match status" value="1"/>
</dbReference>
<dbReference type="InterPro" id="IPR003358">
    <property type="entry name" value="tRNA_(Gua-N-7)_MeTrfase_Trmb"/>
</dbReference>
<gene>
    <name evidence="8" type="primary">trmB_2</name>
    <name evidence="7" type="synonym">trmB</name>
    <name evidence="8" type="ORF">NCTC10113_01585</name>
</gene>
<feature type="binding site" evidence="7">
    <location>
        <position position="34"/>
    </location>
    <ligand>
        <name>S-adenosyl-L-methionine</name>
        <dbReference type="ChEBI" id="CHEBI:59789"/>
    </ligand>
</feature>
<evidence type="ECO:0000256" key="4">
    <source>
        <dbReference type="ARBA" id="ARBA00022679"/>
    </source>
</evidence>
<comment type="pathway">
    <text evidence="7">tRNA modification; N(7)-methylguanine-tRNA biosynthesis.</text>
</comment>
<dbReference type="EC" id="2.1.1.33" evidence="7"/>
<feature type="binding site" evidence="7">
    <location>
        <position position="143"/>
    </location>
    <ligand>
        <name>substrate</name>
    </ligand>
</feature>
<feature type="binding site" evidence="7">
    <location>
        <position position="86"/>
    </location>
    <ligand>
        <name>S-adenosyl-L-methionine</name>
        <dbReference type="ChEBI" id="CHEBI:59789"/>
    </ligand>
</feature>
<evidence type="ECO:0000256" key="6">
    <source>
        <dbReference type="ARBA" id="ARBA00022694"/>
    </source>
</evidence>
<dbReference type="PANTHER" id="PTHR23417">
    <property type="entry name" value="3-DEOXY-D-MANNO-OCTULOSONIC-ACID TRANSFERASE/TRNA GUANINE-N 7 - -METHYLTRANSFERASE"/>
    <property type="match status" value="1"/>
</dbReference>
<dbReference type="InterPro" id="IPR029063">
    <property type="entry name" value="SAM-dependent_MTases_sf"/>
</dbReference>
<comment type="caution">
    <text evidence="7">Lacks conserved residue(s) required for the propagation of feature annotation.</text>
</comment>
<comment type="function">
    <text evidence="2 7">Catalyzes the formation of N(7)-methylguanine at position 46 (m7G46) in tRNA.</text>
</comment>
<proteinExistence type="inferred from homology"/>
<protein>
    <recommendedName>
        <fullName evidence="7">tRNA (guanine-N(7)-)-methyltransferase</fullName>
        <ecNumber evidence="7">2.1.1.33</ecNumber>
    </recommendedName>
    <alternativeName>
        <fullName evidence="7">tRNA (guanine(46)-N(7))-methyltransferase</fullName>
    </alternativeName>
    <alternativeName>
        <fullName evidence="7">tRNA(m7G46)-methyltransferase</fullName>
    </alternativeName>
</protein>
<dbReference type="CDD" id="cd02440">
    <property type="entry name" value="AdoMet_MTases"/>
    <property type="match status" value="1"/>
</dbReference>
<dbReference type="AlphaFoldDB" id="A0A448ZZK6"/>
<dbReference type="PROSITE" id="PS51625">
    <property type="entry name" value="SAM_MT_TRMB"/>
    <property type="match status" value="1"/>
</dbReference>
<dbReference type="Pfam" id="PF02390">
    <property type="entry name" value="Methyltransf_4"/>
    <property type="match status" value="1"/>
</dbReference>
<keyword evidence="5 7" id="KW-0949">S-adenosyl-L-methionine</keyword>
<evidence type="ECO:0000256" key="7">
    <source>
        <dbReference type="HAMAP-Rule" id="MF_01057"/>
    </source>
</evidence>
<keyword evidence="3 7" id="KW-0489">Methyltransferase</keyword>
<feature type="binding site" evidence="7">
    <location>
        <position position="59"/>
    </location>
    <ligand>
        <name>S-adenosyl-L-methionine</name>
        <dbReference type="ChEBI" id="CHEBI:59789"/>
    </ligand>
</feature>
<reference evidence="8" key="1">
    <citation type="submission" date="2019-01" db="EMBL/GenBank/DDBJ databases">
        <authorList>
            <consortium name="Pathogen Informatics"/>
        </authorList>
    </citation>
    <scope>NUCLEOTIDE SEQUENCE [LARGE SCALE GENOMIC DNA]</scope>
    <source>
        <strain evidence="8">NCTC10113</strain>
    </source>
</reference>
<evidence type="ECO:0000256" key="1">
    <source>
        <dbReference type="ARBA" id="ARBA00000142"/>
    </source>
</evidence>
<organism evidence="8">
    <name type="scientific">Metamycoplasma salivarium</name>
    <name type="common">Mycoplasma salivarium</name>
    <dbReference type="NCBI Taxonomy" id="2124"/>
    <lineage>
        <taxon>Bacteria</taxon>
        <taxon>Bacillati</taxon>
        <taxon>Mycoplasmatota</taxon>
        <taxon>Mycoplasmoidales</taxon>
        <taxon>Metamycoplasmataceae</taxon>
        <taxon>Metamycoplasma</taxon>
    </lineage>
</organism>
<keyword evidence="4 7" id="KW-0808">Transferase</keyword>
<evidence type="ECO:0000313" key="8">
    <source>
        <dbReference type="EMBL" id="VEU56666.1"/>
    </source>
</evidence>